<sequence>MGEQGYRKTSSDHCVFIQKFSDDDFIILLLYVDDMLIVGRNASRIDWLKKQLSKSFAMKDLGPAKQILGIRIHRDRAAKKLCISQGHYIEKVLERFNMSNAKVVSTPLATHFRLSTKQSPTTDKEKEDMEKVPYASAVGSLMYAMVCTRPDIAHAVGVVSRFLSNPGREHWNAVKWIMRYLRGTSNFKLTFGSGKPLLVGYTDSDMAGDVDTRKSTTGYLMTLSGGAVAWQSRLQKCVALSTTEAEFIAATEACKELLWMKRFLQELDFKQQQYVVFCDNQSAIHLSKNSSFHAKSKHIDVRYHWLRDALNDNMFELEKIHTDHNASDMLTKTLPREKIEVCCSIAGLANPSTQ</sequence>
<evidence type="ECO:0000313" key="1">
    <source>
        <dbReference type="EMBL" id="KAJ4721122.1"/>
    </source>
</evidence>
<reference evidence="1 2" key="1">
    <citation type="journal article" date="2023" name="Science">
        <title>Complex scaffold remodeling in plant triterpene biosynthesis.</title>
        <authorList>
            <person name="De La Pena R."/>
            <person name="Hodgson H."/>
            <person name="Liu J.C."/>
            <person name="Stephenson M.J."/>
            <person name="Martin A.C."/>
            <person name="Owen C."/>
            <person name="Harkess A."/>
            <person name="Leebens-Mack J."/>
            <person name="Jimenez L.E."/>
            <person name="Osbourn A."/>
            <person name="Sattely E.S."/>
        </authorList>
    </citation>
    <scope>NUCLEOTIDE SEQUENCE [LARGE SCALE GENOMIC DNA]</scope>
    <source>
        <strain evidence="2">cv. JPN11</strain>
        <tissue evidence="1">Leaf</tissue>
    </source>
</reference>
<gene>
    <name evidence="1" type="ORF">OWV82_008844</name>
</gene>
<keyword evidence="2" id="KW-1185">Reference proteome</keyword>
<organism evidence="1 2">
    <name type="scientific">Melia azedarach</name>
    <name type="common">Chinaberry tree</name>
    <dbReference type="NCBI Taxonomy" id="155640"/>
    <lineage>
        <taxon>Eukaryota</taxon>
        <taxon>Viridiplantae</taxon>
        <taxon>Streptophyta</taxon>
        <taxon>Embryophyta</taxon>
        <taxon>Tracheophyta</taxon>
        <taxon>Spermatophyta</taxon>
        <taxon>Magnoliopsida</taxon>
        <taxon>eudicotyledons</taxon>
        <taxon>Gunneridae</taxon>
        <taxon>Pentapetalae</taxon>
        <taxon>rosids</taxon>
        <taxon>malvids</taxon>
        <taxon>Sapindales</taxon>
        <taxon>Meliaceae</taxon>
        <taxon>Melia</taxon>
    </lineage>
</organism>
<evidence type="ECO:0000313" key="2">
    <source>
        <dbReference type="Proteomes" id="UP001164539"/>
    </source>
</evidence>
<protein>
    <submittedName>
        <fullName evidence="1">Retrovirus-related Pol polyprotein from transposon TNT 1-94</fullName>
    </submittedName>
</protein>
<dbReference type="EMBL" id="CM051397">
    <property type="protein sequence ID" value="KAJ4721122.1"/>
    <property type="molecule type" value="Genomic_DNA"/>
</dbReference>
<comment type="caution">
    <text evidence="1">The sequence shown here is derived from an EMBL/GenBank/DDBJ whole genome shotgun (WGS) entry which is preliminary data.</text>
</comment>
<name>A0ACC1YCP5_MELAZ</name>
<dbReference type="Proteomes" id="UP001164539">
    <property type="component" value="Chromosome 4"/>
</dbReference>
<proteinExistence type="predicted"/>
<accession>A0ACC1YCP5</accession>